<dbReference type="Gene3D" id="2.40.110.10">
    <property type="entry name" value="Butyryl-CoA Dehydrogenase, subunit A, domain 2"/>
    <property type="match status" value="1"/>
</dbReference>
<dbReference type="PANTHER" id="PTHR43884:SF20">
    <property type="entry name" value="ACYL-COA DEHYDROGENASE FADE28"/>
    <property type="match status" value="1"/>
</dbReference>
<evidence type="ECO:0000313" key="8">
    <source>
        <dbReference type="EMBL" id="GAA2146803.1"/>
    </source>
</evidence>
<reference evidence="9" key="1">
    <citation type="journal article" date="2019" name="Int. J. Syst. Evol. Microbiol.">
        <title>The Global Catalogue of Microorganisms (GCM) 10K type strain sequencing project: providing services to taxonomists for standard genome sequencing and annotation.</title>
        <authorList>
            <consortium name="The Broad Institute Genomics Platform"/>
            <consortium name="The Broad Institute Genome Sequencing Center for Infectious Disease"/>
            <person name="Wu L."/>
            <person name="Ma J."/>
        </authorList>
    </citation>
    <scope>NUCLEOTIDE SEQUENCE [LARGE SCALE GENOMIC DNA]</scope>
    <source>
        <strain evidence="9">JCM 13850</strain>
    </source>
</reference>
<evidence type="ECO:0000313" key="9">
    <source>
        <dbReference type="Proteomes" id="UP001501020"/>
    </source>
</evidence>
<dbReference type="SUPFAM" id="SSF47203">
    <property type="entry name" value="Acyl-CoA dehydrogenase C-terminal domain-like"/>
    <property type="match status" value="1"/>
</dbReference>
<dbReference type="Pfam" id="PF00441">
    <property type="entry name" value="Acyl-CoA_dh_1"/>
    <property type="match status" value="1"/>
</dbReference>
<keyword evidence="4" id="KW-0274">FAD</keyword>
<comment type="cofactor">
    <cofactor evidence="1">
        <name>FAD</name>
        <dbReference type="ChEBI" id="CHEBI:57692"/>
    </cofactor>
</comment>
<sequence>MTADFADEPTEIRAELRAVARAVLGKAERGAAADWPVLAASGWLGLEAPGALGGADATFAEVGIIAEELGRAITRAPYLGAIVLGVGALCAVAPCDGRDDLLAEASAGEAVPVAVLTEDAAFRLERGPDGRVRLFGRASFVPDAAEASRLLVAARRDGRGEPVIAAVGPEAAGITVTPRAVLDETRGLADVDADGTEVPSQAVWPFTSDPHAAVQRLLDRAAVALACDSLGVAAAMLEATVSYTQVRHQFGRPIGSFQAVKHACADMFVQTTVARELVAAAVTALEEPRAVDVRAAASMAKSYACAAAVDIAGKAMQLHGGVGYARESGIHAYLKRAALNRDLFGSPGAHRARLAERYRS</sequence>
<keyword evidence="5" id="KW-0560">Oxidoreductase</keyword>
<proteinExistence type="inferred from homology"/>
<dbReference type="SUPFAM" id="SSF56645">
    <property type="entry name" value="Acyl-CoA dehydrogenase NM domain-like"/>
    <property type="match status" value="1"/>
</dbReference>
<dbReference type="Proteomes" id="UP001501020">
    <property type="component" value="Unassembled WGS sequence"/>
</dbReference>
<accession>A0ABP5LKR1</accession>
<evidence type="ECO:0000256" key="2">
    <source>
        <dbReference type="ARBA" id="ARBA00009347"/>
    </source>
</evidence>
<dbReference type="InterPro" id="IPR013786">
    <property type="entry name" value="AcylCoA_DH/ox_N"/>
</dbReference>
<dbReference type="InterPro" id="IPR036250">
    <property type="entry name" value="AcylCo_DH-like_C"/>
</dbReference>
<evidence type="ECO:0000256" key="4">
    <source>
        <dbReference type="ARBA" id="ARBA00022827"/>
    </source>
</evidence>
<dbReference type="EMBL" id="BAAAMR010000044">
    <property type="protein sequence ID" value="GAA2146803.1"/>
    <property type="molecule type" value="Genomic_DNA"/>
</dbReference>
<keyword evidence="9" id="KW-1185">Reference proteome</keyword>
<evidence type="ECO:0000256" key="3">
    <source>
        <dbReference type="ARBA" id="ARBA00022630"/>
    </source>
</evidence>
<comment type="similarity">
    <text evidence="2">Belongs to the acyl-CoA dehydrogenase family.</text>
</comment>
<dbReference type="CDD" id="cd00567">
    <property type="entry name" value="ACAD"/>
    <property type="match status" value="1"/>
</dbReference>
<dbReference type="InterPro" id="IPR037069">
    <property type="entry name" value="AcylCoA_DH/ox_N_sf"/>
</dbReference>
<dbReference type="Pfam" id="PF02771">
    <property type="entry name" value="Acyl-CoA_dh_N"/>
    <property type="match status" value="1"/>
</dbReference>
<dbReference type="InterPro" id="IPR009075">
    <property type="entry name" value="AcylCo_DH/oxidase_C"/>
</dbReference>
<feature type="domain" description="Acyl-CoA dehydrogenase/oxidase C-terminal" evidence="6">
    <location>
        <begin position="214"/>
        <end position="357"/>
    </location>
</feature>
<evidence type="ECO:0000256" key="5">
    <source>
        <dbReference type="ARBA" id="ARBA00023002"/>
    </source>
</evidence>
<dbReference type="PANTHER" id="PTHR43884">
    <property type="entry name" value="ACYL-COA DEHYDROGENASE"/>
    <property type="match status" value="1"/>
</dbReference>
<dbReference type="RefSeq" id="WP_344271176.1">
    <property type="nucleotide sequence ID" value="NZ_BAAAMR010000044.1"/>
</dbReference>
<dbReference type="InterPro" id="IPR046373">
    <property type="entry name" value="Acyl-CoA_Oxase/DH_mid-dom_sf"/>
</dbReference>
<comment type="caution">
    <text evidence="8">The sequence shown here is derived from an EMBL/GenBank/DDBJ whole genome shotgun (WGS) entry which is preliminary data.</text>
</comment>
<gene>
    <name evidence="8" type="ORF">GCM10009727_48400</name>
</gene>
<feature type="domain" description="Acyl-CoA dehydrogenase/oxidase N-terminal" evidence="7">
    <location>
        <begin position="11"/>
        <end position="75"/>
    </location>
</feature>
<evidence type="ECO:0000259" key="7">
    <source>
        <dbReference type="Pfam" id="PF02771"/>
    </source>
</evidence>
<organism evidence="8 9">
    <name type="scientific">Actinomadura napierensis</name>
    <dbReference type="NCBI Taxonomy" id="267854"/>
    <lineage>
        <taxon>Bacteria</taxon>
        <taxon>Bacillati</taxon>
        <taxon>Actinomycetota</taxon>
        <taxon>Actinomycetes</taxon>
        <taxon>Streptosporangiales</taxon>
        <taxon>Thermomonosporaceae</taxon>
        <taxon>Actinomadura</taxon>
    </lineage>
</organism>
<evidence type="ECO:0000259" key="6">
    <source>
        <dbReference type="Pfam" id="PF00441"/>
    </source>
</evidence>
<protein>
    <submittedName>
        <fullName evidence="8">Acyl-CoA dehydrogenase family protein</fullName>
    </submittedName>
</protein>
<name>A0ABP5LKR1_9ACTN</name>
<dbReference type="Gene3D" id="1.10.540.10">
    <property type="entry name" value="Acyl-CoA dehydrogenase/oxidase, N-terminal domain"/>
    <property type="match status" value="1"/>
</dbReference>
<dbReference type="InterPro" id="IPR009100">
    <property type="entry name" value="AcylCoA_DH/oxidase_NM_dom_sf"/>
</dbReference>
<dbReference type="Gene3D" id="1.20.140.10">
    <property type="entry name" value="Butyryl-CoA Dehydrogenase, subunit A, domain 3"/>
    <property type="match status" value="1"/>
</dbReference>
<evidence type="ECO:0000256" key="1">
    <source>
        <dbReference type="ARBA" id="ARBA00001974"/>
    </source>
</evidence>
<keyword evidence="3" id="KW-0285">Flavoprotein</keyword>